<dbReference type="Gene3D" id="2.60.200.20">
    <property type="match status" value="1"/>
</dbReference>
<dbReference type="PANTHER" id="PTHR23308">
    <property type="entry name" value="NUCLEAR INHIBITOR OF PROTEIN PHOSPHATASE-1"/>
    <property type="match status" value="1"/>
</dbReference>
<dbReference type="AlphaFoldDB" id="A0AAD5X2I1"/>
<dbReference type="InterPro" id="IPR000253">
    <property type="entry name" value="FHA_dom"/>
</dbReference>
<gene>
    <name evidence="3" type="primary">SNIP1</name>
    <name evidence="3" type="ORF">HK097_011392</name>
</gene>
<evidence type="ECO:0000256" key="1">
    <source>
        <dbReference type="SAM" id="MobiDB-lite"/>
    </source>
</evidence>
<evidence type="ECO:0000313" key="3">
    <source>
        <dbReference type="EMBL" id="KAJ3047604.1"/>
    </source>
</evidence>
<dbReference type="SUPFAM" id="SSF49879">
    <property type="entry name" value="SMAD/FHA domain"/>
    <property type="match status" value="1"/>
</dbReference>
<feature type="domain" description="FHA" evidence="2">
    <location>
        <begin position="160"/>
        <end position="223"/>
    </location>
</feature>
<name>A0AAD5X2I1_9FUNG</name>
<comment type="caution">
    <text evidence="3">The sequence shown here is derived from an EMBL/GenBank/DDBJ whole genome shotgun (WGS) entry which is preliminary data.</text>
</comment>
<feature type="compositionally biased region" description="Basic and acidic residues" evidence="1">
    <location>
        <begin position="12"/>
        <end position="23"/>
    </location>
</feature>
<protein>
    <submittedName>
        <fullName evidence="3">Smad nuclear-interacting protein 1</fullName>
    </submittedName>
</protein>
<accession>A0AAD5X2I1</accession>
<reference evidence="3" key="1">
    <citation type="submission" date="2020-05" db="EMBL/GenBank/DDBJ databases">
        <title>Phylogenomic resolution of chytrid fungi.</title>
        <authorList>
            <person name="Stajich J.E."/>
            <person name="Amses K."/>
            <person name="Simmons R."/>
            <person name="Seto K."/>
            <person name="Myers J."/>
            <person name="Bonds A."/>
            <person name="Quandt C.A."/>
            <person name="Barry K."/>
            <person name="Liu P."/>
            <person name="Grigoriev I."/>
            <person name="Longcore J.E."/>
            <person name="James T.Y."/>
        </authorList>
    </citation>
    <scope>NUCLEOTIDE SEQUENCE</scope>
    <source>
        <strain evidence="3">JEL0318</strain>
    </source>
</reference>
<dbReference type="SMART" id="SM00240">
    <property type="entry name" value="FHA"/>
    <property type="match status" value="1"/>
</dbReference>
<keyword evidence="4" id="KW-1185">Reference proteome</keyword>
<sequence length="263" mass="30386">MPHTRSPSPRSSRRDDRDRDSRSHGRRRSRSPSPRPRSPLPPRRRDDRDDRRGPKSRSRSPGRRPDDPGTKQQHQNRISQNHIAMESPSASAPKEPQAPKELPNYSQSGALAAEQNTYKGVVLKYSEPPEARKPSKKYRLYVYKGSEEIDVLHIHRQSAFLVGRERLVADLPIDHPSCSKQHAVLQYRQVVETTPTGEVIRTTKPYIIDLDSTNGTYINQERIPPSRYYELKLTDMIKFGFSSREYMLMAEDMVVEEKKSRED</sequence>
<evidence type="ECO:0000313" key="4">
    <source>
        <dbReference type="Proteomes" id="UP001212841"/>
    </source>
</evidence>
<dbReference type="Pfam" id="PF00498">
    <property type="entry name" value="FHA"/>
    <property type="match status" value="1"/>
</dbReference>
<organism evidence="3 4">
    <name type="scientific">Rhizophlyctis rosea</name>
    <dbReference type="NCBI Taxonomy" id="64517"/>
    <lineage>
        <taxon>Eukaryota</taxon>
        <taxon>Fungi</taxon>
        <taxon>Fungi incertae sedis</taxon>
        <taxon>Chytridiomycota</taxon>
        <taxon>Chytridiomycota incertae sedis</taxon>
        <taxon>Chytridiomycetes</taxon>
        <taxon>Rhizophlyctidales</taxon>
        <taxon>Rhizophlyctidaceae</taxon>
        <taxon>Rhizophlyctis</taxon>
    </lineage>
</organism>
<feature type="region of interest" description="Disordered" evidence="1">
    <location>
        <begin position="1"/>
        <end position="80"/>
    </location>
</feature>
<dbReference type="EMBL" id="JADGJD010000932">
    <property type="protein sequence ID" value="KAJ3047604.1"/>
    <property type="molecule type" value="Genomic_DNA"/>
</dbReference>
<dbReference type="Proteomes" id="UP001212841">
    <property type="component" value="Unassembled WGS sequence"/>
</dbReference>
<dbReference type="PROSITE" id="PS50006">
    <property type="entry name" value="FHA_DOMAIN"/>
    <property type="match status" value="1"/>
</dbReference>
<feature type="compositionally biased region" description="Basic and acidic residues" evidence="1">
    <location>
        <begin position="43"/>
        <end position="53"/>
    </location>
</feature>
<dbReference type="InterPro" id="IPR008984">
    <property type="entry name" value="SMAD_FHA_dom_sf"/>
</dbReference>
<feature type="compositionally biased region" description="Polar residues" evidence="1">
    <location>
        <begin position="70"/>
        <end position="80"/>
    </location>
</feature>
<feature type="compositionally biased region" description="Low complexity" evidence="1">
    <location>
        <begin position="1"/>
        <end position="10"/>
    </location>
</feature>
<evidence type="ECO:0000259" key="2">
    <source>
        <dbReference type="PROSITE" id="PS50006"/>
    </source>
</evidence>
<dbReference type="FunFam" id="2.60.200.20:FF:000038">
    <property type="entry name" value="FHA domain-containing protein SNIP1"/>
    <property type="match status" value="1"/>
</dbReference>
<feature type="region of interest" description="Disordered" evidence="1">
    <location>
        <begin position="85"/>
        <end position="104"/>
    </location>
</feature>
<dbReference type="InterPro" id="IPR050923">
    <property type="entry name" value="Cell_Proc_Reg/RNA_Proc"/>
</dbReference>
<proteinExistence type="predicted"/>